<evidence type="ECO:0000313" key="2">
    <source>
        <dbReference type="Proteomes" id="UP000622552"/>
    </source>
</evidence>
<dbReference type="RefSeq" id="WP_197004836.1">
    <property type="nucleotide sequence ID" value="NZ_BONS01000017.1"/>
</dbReference>
<gene>
    <name evidence="1" type="ORF">IW245_004231</name>
</gene>
<sequence>MAIGLVTFAPDEETVAVSPSGDHEVVVVDAGGRRAFVLRTRDGVLSRQAAHPLFCFSSSGGDFVRFIDDHTVEVQSLPDSEPASRVSFVGLDVPPSGCD</sequence>
<reference evidence="1" key="1">
    <citation type="submission" date="2020-11" db="EMBL/GenBank/DDBJ databases">
        <title>Sequencing the genomes of 1000 actinobacteria strains.</title>
        <authorList>
            <person name="Klenk H.-P."/>
        </authorList>
    </citation>
    <scope>NUCLEOTIDE SEQUENCE</scope>
    <source>
        <strain evidence="1">DSM 45356</strain>
    </source>
</reference>
<name>A0A8J7GJP1_9ACTN</name>
<organism evidence="1 2">
    <name type="scientific">Longispora fulva</name>
    <dbReference type="NCBI Taxonomy" id="619741"/>
    <lineage>
        <taxon>Bacteria</taxon>
        <taxon>Bacillati</taxon>
        <taxon>Actinomycetota</taxon>
        <taxon>Actinomycetes</taxon>
        <taxon>Micromonosporales</taxon>
        <taxon>Micromonosporaceae</taxon>
        <taxon>Longispora</taxon>
    </lineage>
</organism>
<proteinExistence type="predicted"/>
<accession>A0A8J7GJP1</accession>
<dbReference type="AlphaFoldDB" id="A0A8J7GJP1"/>
<keyword evidence="2" id="KW-1185">Reference proteome</keyword>
<protein>
    <submittedName>
        <fullName evidence="1">Uncharacterized protein</fullName>
    </submittedName>
</protein>
<evidence type="ECO:0000313" key="1">
    <source>
        <dbReference type="EMBL" id="MBG6138037.1"/>
    </source>
</evidence>
<dbReference type="Proteomes" id="UP000622552">
    <property type="component" value="Unassembled WGS sequence"/>
</dbReference>
<dbReference type="EMBL" id="JADOUF010000001">
    <property type="protein sequence ID" value="MBG6138037.1"/>
    <property type="molecule type" value="Genomic_DNA"/>
</dbReference>
<comment type="caution">
    <text evidence="1">The sequence shown here is derived from an EMBL/GenBank/DDBJ whole genome shotgun (WGS) entry which is preliminary data.</text>
</comment>